<evidence type="ECO:0000256" key="1">
    <source>
        <dbReference type="SAM" id="MobiDB-lite"/>
    </source>
</evidence>
<dbReference type="HOGENOM" id="CLU_2050548_0_0_1"/>
<dbReference type="Proteomes" id="UP000054018">
    <property type="component" value="Unassembled WGS sequence"/>
</dbReference>
<organism evidence="2 3">
    <name type="scientific">Pisolithus microcarpus 441</name>
    <dbReference type="NCBI Taxonomy" id="765257"/>
    <lineage>
        <taxon>Eukaryota</taxon>
        <taxon>Fungi</taxon>
        <taxon>Dikarya</taxon>
        <taxon>Basidiomycota</taxon>
        <taxon>Agaricomycotina</taxon>
        <taxon>Agaricomycetes</taxon>
        <taxon>Agaricomycetidae</taxon>
        <taxon>Boletales</taxon>
        <taxon>Sclerodermatineae</taxon>
        <taxon>Pisolithaceae</taxon>
        <taxon>Pisolithus</taxon>
    </lineage>
</organism>
<evidence type="ECO:0000313" key="2">
    <source>
        <dbReference type="EMBL" id="KIK14327.1"/>
    </source>
</evidence>
<name>A0A0C9YVX3_9AGAM</name>
<feature type="region of interest" description="Disordered" evidence="1">
    <location>
        <begin position="1"/>
        <end position="23"/>
    </location>
</feature>
<sequence>MQNELTPRRRTAPPRPKQTSASYCSGHLNLARIAVLRDLGRVSSVPLKYLKSAAAPRPQQIDATEIEESLQRDGTIWSGDSRRNESPTSERSNFNCRDVYLLLMDKKSIDVHGGKKAHWH</sequence>
<keyword evidence="3" id="KW-1185">Reference proteome</keyword>
<evidence type="ECO:0000313" key="3">
    <source>
        <dbReference type="Proteomes" id="UP000054018"/>
    </source>
</evidence>
<dbReference type="EMBL" id="KN833944">
    <property type="protein sequence ID" value="KIK14327.1"/>
    <property type="molecule type" value="Genomic_DNA"/>
</dbReference>
<reference evidence="2 3" key="1">
    <citation type="submission" date="2014-04" db="EMBL/GenBank/DDBJ databases">
        <authorList>
            <consortium name="DOE Joint Genome Institute"/>
            <person name="Kuo A."/>
            <person name="Kohler A."/>
            <person name="Costa M.D."/>
            <person name="Nagy L.G."/>
            <person name="Floudas D."/>
            <person name="Copeland A."/>
            <person name="Barry K.W."/>
            <person name="Cichocki N."/>
            <person name="Veneault-Fourrey C."/>
            <person name="LaButti K."/>
            <person name="Lindquist E.A."/>
            <person name="Lipzen A."/>
            <person name="Lundell T."/>
            <person name="Morin E."/>
            <person name="Murat C."/>
            <person name="Sun H."/>
            <person name="Tunlid A."/>
            <person name="Henrissat B."/>
            <person name="Grigoriev I.V."/>
            <person name="Hibbett D.S."/>
            <person name="Martin F."/>
            <person name="Nordberg H.P."/>
            <person name="Cantor M.N."/>
            <person name="Hua S.X."/>
        </authorList>
    </citation>
    <scope>NUCLEOTIDE SEQUENCE [LARGE SCALE GENOMIC DNA]</scope>
    <source>
        <strain evidence="2 3">441</strain>
    </source>
</reference>
<reference evidence="3" key="2">
    <citation type="submission" date="2015-01" db="EMBL/GenBank/DDBJ databases">
        <title>Evolutionary Origins and Diversification of the Mycorrhizal Mutualists.</title>
        <authorList>
            <consortium name="DOE Joint Genome Institute"/>
            <consortium name="Mycorrhizal Genomics Consortium"/>
            <person name="Kohler A."/>
            <person name="Kuo A."/>
            <person name="Nagy L.G."/>
            <person name="Floudas D."/>
            <person name="Copeland A."/>
            <person name="Barry K.W."/>
            <person name="Cichocki N."/>
            <person name="Veneault-Fourrey C."/>
            <person name="LaButti K."/>
            <person name="Lindquist E.A."/>
            <person name="Lipzen A."/>
            <person name="Lundell T."/>
            <person name="Morin E."/>
            <person name="Murat C."/>
            <person name="Riley R."/>
            <person name="Ohm R."/>
            <person name="Sun H."/>
            <person name="Tunlid A."/>
            <person name="Henrissat B."/>
            <person name="Grigoriev I.V."/>
            <person name="Hibbett D.S."/>
            <person name="Martin F."/>
        </authorList>
    </citation>
    <scope>NUCLEOTIDE SEQUENCE [LARGE SCALE GENOMIC DNA]</scope>
    <source>
        <strain evidence="3">441</strain>
    </source>
</reference>
<feature type="region of interest" description="Disordered" evidence="1">
    <location>
        <begin position="53"/>
        <end position="92"/>
    </location>
</feature>
<proteinExistence type="predicted"/>
<protein>
    <submittedName>
        <fullName evidence="2">Uncharacterized protein</fullName>
    </submittedName>
</protein>
<dbReference type="AlphaFoldDB" id="A0A0C9YVX3"/>
<dbReference type="OrthoDB" id="10369287at2759"/>
<gene>
    <name evidence="2" type="ORF">PISMIDRAFT_357325</name>
</gene>
<accession>A0A0C9YVX3</accession>